<accession>C5L999</accession>
<name>C5L999_PERM5</name>
<feature type="non-terminal residue" evidence="2">
    <location>
        <position position="190"/>
    </location>
</feature>
<proteinExistence type="predicted"/>
<organism evidence="3">
    <name type="scientific">Perkinsus marinus (strain ATCC 50983 / TXsc)</name>
    <dbReference type="NCBI Taxonomy" id="423536"/>
    <lineage>
        <taxon>Eukaryota</taxon>
        <taxon>Sar</taxon>
        <taxon>Alveolata</taxon>
        <taxon>Perkinsozoa</taxon>
        <taxon>Perkinsea</taxon>
        <taxon>Perkinsida</taxon>
        <taxon>Perkinsidae</taxon>
        <taxon>Perkinsus</taxon>
    </lineage>
</organism>
<dbReference type="EMBL" id="GG680392">
    <property type="protein sequence ID" value="EER06694.1"/>
    <property type="molecule type" value="Genomic_DNA"/>
</dbReference>
<dbReference type="Proteomes" id="UP000007800">
    <property type="component" value="Unassembled WGS sequence"/>
</dbReference>
<protein>
    <submittedName>
        <fullName evidence="2">Uncharacterized protein</fullName>
    </submittedName>
</protein>
<feature type="region of interest" description="Disordered" evidence="1">
    <location>
        <begin position="136"/>
        <end position="190"/>
    </location>
</feature>
<dbReference type="OrthoDB" id="10578049at2759"/>
<dbReference type="RefSeq" id="XP_002774878.1">
    <property type="nucleotide sequence ID" value="XM_002774832.1"/>
</dbReference>
<evidence type="ECO:0000313" key="3">
    <source>
        <dbReference type="Proteomes" id="UP000007800"/>
    </source>
</evidence>
<evidence type="ECO:0000256" key="1">
    <source>
        <dbReference type="SAM" id="MobiDB-lite"/>
    </source>
</evidence>
<keyword evidence="3" id="KW-1185">Reference proteome</keyword>
<dbReference type="GeneID" id="9056392"/>
<dbReference type="AlphaFoldDB" id="C5L999"/>
<gene>
    <name evidence="2" type="ORF">Pmar_PMAR008255</name>
</gene>
<evidence type="ECO:0000313" key="2">
    <source>
        <dbReference type="EMBL" id="EER06694.1"/>
    </source>
</evidence>
<sequence>MGIEPFELGIADDTRKPMDVHHGCSTIVLLPDAYSSVIMDCDNINDNGECGGDGGSPDIDTVEEGQDRGRGVVGDDMIKNDDEDGGVLWSLKHNLMNKGLSWSDRLLHTTEAALDVTERAVGFILSDDKPSAIATSSTVEVEEGNDEVSGKQTLPGREGEVVEKEEEEYSLSEPALSVEELTSSDEDGRP</sequence>
<dbReference type="InParanoid" id="C5L999"/>
<reference evidence="2 3" key="1">
    <citation type="submission" date="2008-07" db="EMBL/GenBank/DDBJ databases">
        <authorList>
            <person name="El-Sayed N."/>
            <person name="Caler E."/>
            <person name="Inman J."/>
            <person name="Amedeo P."/>
            <person name="Hass B."/>
            <person name="Wortman J."/>
        </authorList>
    </citation>
    <scope>NUCLEOTIDE SEQUENCE [LARGE SCALE GENOMIC DNA]</scope>
    <source>
        <strain evidence="3">ATCC 50983 / TXsc</strain>
    </source>
</reference>